<dbReference type="NCBIfam" id="NF037995">
    <property type="entry name" value="TRAP_S1"/>
    <property type="match status" value="1"/>
</dbReference>
<dbReference type="CDD" id="cd13677">
    <property type="entry name" value="PBP2_TRAP_SBP_like_6"/>
    <property type="match status" value="1"/>
</dbReference>
<dbReference type="Pfam" id="PF03480">
    <property type="entry name" value="DctP"/>
    <property type="match status" value="1"/>
</dbReference>
<feature type="signal peptide" evidence="2">
    <location>
        <begin position="1"/>
        <end position="29"/>
    </location>
</feature>
<dbReference type="InterPro" id="IPR018389">
    <property type="entry name" value="DctP_fam"/>
</dbReference>
<feature type="chain" id="PRO_5016695514" evidence="2">
    <location>
        <begin position="30"/>
        <end position="346"/>
    </location>
</feature>
<dbReference type="GO" id="GO:0030246">
    <property type="term" value="F:carbohydrate binding"/>
    <property type="evidence" value="ECO:0007669"/>
    <property type="project" value="TreeGrafter"/>
</dbReference>
<keyword evidence="3" id="KW-0675">Receptor</keyword>
<keyword evidence="1 2" id="KW-0732">Signal</keyword>
<name>A0A369BXK1_9GAMM</name>
<evidence type="ECO:0000256" key="1">
    <source>
        <dbReference type="ARBA" id="ARBA00022729"/>
    </source>
</evidence>
<dbReference type="PIRSF" id="PIRSF006470">
    <property type="entry name" value="DctB"/>
    <property type="match status" value="1"/>
</dbReference>
<dbReference type="InterPro" id="IPR038404">
    <property type="entry name" value="TRAP_DctP_sf"/>
</dbReference>
<dbReference type="Gene3D" id="3.40.190.170">
    <property type="entry name" value="Bacterial extracellular solute-binding protein, family 7"/>
    <property type="match status" value="1"/>
</dbReference>
<dbReference type="EMBL" id="QPJY01000010">
    <property type="protein sequence ID" value="RCX26359.1"/>
    <property type="molecule type" value="Genomic_DNA"/>
</dbReference>
<dbReference type="AlphaFoldDB" id="A0A369BXK1"/>
<dbReference type="OrthoDB" id="5670809at2"/>
<keyword evidence="4" id="KW-1185">Reference proteome</keyword>
<dbReference type="Proteomes" id="UP000252707">
    <property type="component" value="Unassembled WGS sequence"/>
</dbReference>
<organism evidence="3 4">
    <name type="scientific">Thioalbus denitrificans</name>
    <dbReference type="NCBI Taxonomy" id="547122"/>
    <lineage>
        <taxon>Bacteria</taxon>
        <taxon>Pseudomonadati</taxon>
        <taxon>Pseudomonadota</taxon>
        <taxon>Gammaproteobacteria</taxon>
        <taxon>Chromatiales</taxon>
        <taxon>Ectothiorhodospiraceae</taxon>
        <taxon>Thioalbus</taxon>
    </lineage>
</organism>
<proteinExistence type="predicted"/>
<dbReference type="PANTHER" id="PTHR33376">
    <property type="match status" value="1"/>
</dbReference>
<dbReference type="InterPro" id="IPR004682">
    <property type="entry name" value="TRAP_DctP"/>
</dbReference>
<dbReference type="GO" id="GO:0030288">
    <property type="term" value="C:outer membrane-bounded periplasmic space"/>
    <property type="evidence" value="ECO:0007669"/>
    <property type="project" value="InterPro"/>
</dbReference>
<protein>
    <submittedName>
        <fullName evidence="3">Tripartite ATP-independent transporter DctP family solute receptor</fullName>
    </submittedName>
</protein>
<dbReference type="PANTHER" id="PTHR33376:SF18">
    <property type="entry name" value="2,3-DIKETO-L-GULONATE-BINDING PERIPLASMIC PROTEIN YIAO"/>
    <property type="match status" value="1"/>
</dbReference>
<accession>A0A369BXK1</accession>
<evidence type="ECO:0000313" key="4">
    <source>
        <dbReference type="Proteomes" id="UP000252707"/>
    </source>
</evidence>
<gene>
    <name evidence="3" type="ORF">DFQ59_11069</name>
</gene>
<dbReference type="NCBIfam" id="TIGR00787">
    <property type="entry name" value="dctP"/>
    <property type="match status" value="1"/>
</dbReference>
<reference evidence="3 4" key="1">
    <citation type="submission" date="2018-07" db="EMBL/GenBank/DDBJ databases">
        <title>Genomic Encyclopedia of Type Strains, Phase IV (KMG-IV): sequencing the most valuable type-strain genomes for metagenomic binning, comparative biology and taxonomic classification.</title>
        <authorList>
            <person name="Goeker M."/>
        </authorList>
    </citation>
    <scope>NUCLEOTIDE SEQUENCE [LARGE SCALE GENOMIC DNA]</scope>
    <source>
        <strain evidence="3 4">DSM 26407</strain>
    </source>
</reference>
<comment type="caution">
    <text evidence="3">The sequence shown here is derived from an EMBL/GenBank/DDBJ whole genome shotgun (WGS) entry which is preliminary data.</text>
</comment>
<evidence type="ECO:0000256" key="2">
    <source>
        <dbReference type="SAM" id="SignalP"/>
    </source>
</evidence>
<evidence type="ECO:0000313" key="3">
    <source>
        <dbReference type="EMBL" id="RCX26359.1"/>
    </source>
</evidence>
<dbReference type="GO" id="GO:0055085">
    <property type="term" value="P:transmembrane transport"/>
    <property type="evidence" value="ECO:0007669"/>
    <property type="project" value="InterPro"/>
</dbReference>
<sequence length="346" mass="37002">MKTRLLKRVAATAVAAVLATTLGAAPAFAAKVIKLHHLNNDDPFDNPTGAMATVFKSLVEAGTNGEVTVQTFPNGQLGKDAEVLQQIKAGVVQSGIHSVGGFASAYPMIGVLDMPFAFPNISSTYAVFDGPFGDRLAGDIKARTGLEVLGFGDSGGFFAFTNSKRVIHSPADLDGLKIRTMGLDTHKTLVSSLGGQPAAIAWSEVYTALQTGVADGQMNPVPIVSFAKFDEVQKYLTLTQHLFAPYVWVINREFFDGLTPEEQAVVRYAARSAIVAGRGMARVIEASDRGLPHLAQRMEVYTPTAAEREAFREAAQPAVRKVIVERFGAEGEEMLDAFLAAIEATR</sequence>
<dbReference type="RefSeq" id="WP_114280776.1">
    <property type="nucleotide sequence ID" value="NZ_QPJY01000010.1"/>
</dbReference>